<dbReference type="Proteomes" id="UP001140949">
    <property type="component" value="Unassembled WGS sequence"/>
</dbReference>
<keyword evidence="3" id="KW-1185">Reference proteome</keyword>
<proteinExistence type="predicted"/>
<comment type="caution">
    <text evidence="2">The sequence shown here is derived from an EMBL/GenBank/DDBJ whole genome shotgun (WGS) entry which is preliminary data.</text>
</comment>
<feature type="compositionally biased region" description="Basic and acidic residues" evidence="1">
    <location>
        <begin position="1"/>
        <end position="11"/>
    </location>
</feature>
<gene>
    <name evidence="2" type="ORF">M6B38_386555</name>
</gene>
<accession>A0AAX6G3B5</accession>
<dbReference type="EMBL" id="JANAVB010023999">
    <property type="protein sequence ID" value="KAJ6822661.1"/>
    <property type="molecule type" value="Genomic_DNA"/>
</dbReference>
<sequence>METSSKPRADEPSAGSCFPHIPTSSSAPGSTPPCRASPALGLPSAARVRVAVAG</sequence>
<protein>
    <submittedName>
        <fullName evidence="2">Uncharacterized protein</fullName>
    </submittedName>
</protein>
<name>A0AAX6G3B5_IRIPA</name>
<evidence type="ECO:0000313" key="3">
    <source>
        <dbReference type="Proteomes" id="UP001140949"/>
    </source>
</evidence>
<feature type="compositionally biased region" description="Low complexity" evidence="1">
    <location>
        <begin position="22"/>
        <end position="33"/>
    </location>
</feature>
<reference evidence="2" key="1">
    <citation type="journal article" date="2023" name="GigaByte">
        <title>Genome assembly of the bearded iris, Iris pallida Lam.</title>
        <authorList>
            <person name="Bruccoleri R.E."/>
            <person name="Oakeley E.J."/>
            <person name="Faust A.M.E."/>
            <person name="Altorfer M."/>
            <person name="Dessus-Babus S."/>
            <person name="Burckhardt D."/>
            <person name="Oertli M."/>
            <person name="Naumann U."/>
            <person name="Petersen F."/>
            <person name="Wong J."/>
        </authorList>
    </citation>
    <scope>NUCLEOTIDE SEQUENCE</scope>
    <source>
        <strain evidence="2">GSM-AAB239-AS_SAM_17_03QT</strain>
    </source>
</reference>
<feature type="region of interest" description="Disordered" evidence="1">
    <location>
        <begin position="1"/>
        <end position="41"/>
    </location>
</feature>
<evidence type="ECO:0000313" key="2">
    <source>
        <dbReference type="EMBL" id="KAJ6822661.1"/>
    </source>
</evidence>
<dbReference type="AlphaFoldDB" id="A0AAX6G3B5"/>
<organism evidence="2 3">
    <name type="scientific">Iris pallida</name>
    <name type="common">Sweet iris</name>
    <dbReference type="NCBI Taxonomy" id="29817"/>
    <lineage>
        <taxon>Eukaryota</taxon>
        <taxon>Viridiplantae</taxon>
        <taxon>Streptophyta</taxon>
        <taxon>Embryophyta</taxon>
        <taxon>Tracheophyta</taxon>
        <taxon>Spermatophyta</taxon>
        <taxon>Magnoliopsida</taxon>
        <taxon>Liliopsida</taxon>
        <taxon>Asparagales</taxon>
        <taxon>Iridaceae</taxon>
        <taxon>Iridoideae</taxon>
        <taxon>Irideae</taxon>
        <taxon>Iris</taxon>
    </lineage>
</organism>
<evidence type="ECO:0000256" key="1">
    <source>
        <dbReference type="SAM" id="MobiDB-lite"/>
    </source>
</evidence>
<reference evidence="2" key="2">
    <citation type="submission" date="2023-04" db="EMBL/GenBank/DDBJ databases">
        <authorList>
            <person name="Bruccoleri R.E."/>
            <person name="Oakeley E.J."/>
            <person name="Faust A.-M."/>
            <person name="Dessus-Babus S."/>
            <person name="Altorfer M."/>
            <person name="Burckhardt D."/>
            <person name="Oertli M."/>
            <person name="Naumann U."/>
            <person name="Petersen F."/>
            <person name="Wong J."/>
        </authorList>
    </citation>
    <scope>NUCLEOTIDE SEQUENCE</scope>
    <source>
        <strain evidence="2">GSM-AAB239-AS_SAM_17_03QT</strain>
        <tissue evidence="2">Leaf</tissue>
    </source>
</reference>